<accession>A0ABU2AYD0</accession>
<evidence type="ECO:0000259" key="6">
    <source>
        <dbReference type="Pfam" id="PF00425"/>
    </source>
</evidence>
<dbReference type="PANTHER" id="PTHR42839:SF2">
    <property type="entry name" value="ISOCHORISMATE SYNTHASE ENTC"/>
    <property type="match status" value="1"/>
</dbReference>
<sequence length="426" mass="45969">MSFTAAAFQLSEAQVAQLPTEIIGKATCAFSRHRMGKLGFGQRFRFTTRGPERFTAARDRWTELTAEAGPELPASLTAAAPICFAAFTFDARSAVDSIVTVPKFVLDRSTDGVWLRYTYESTATPPSAETLFTTFLEELPQEPPAAEHNGLKTVSAQLSEAAFERSVAKAVQMLAQQDFEKIVLARDELLTGAAPFHIPATIRALASDNPTAWTYKVENLIGSTPELLIARQANAAKARVLAGTVDRNVAVNEDLIAEQLSDHPKQIFEHQAAVDSLVDKLAPFATQLRTSDQPFVLSLPNVYHLATDVSAELTSETSILDLVAEINPTAAVGGTPRQPAMDAIWQLEAETHGMDRGLYAGAVGWLDAHGQGEFGIALRGSLIEDAYHVRVYAGGGIVDGSDPAAELAETHAKMRPMKKALRVQAL</sequence>
<dbReference type="InterPro" id="IPR004561">
    <property type="entry name" value="IsoChor_synthase"/>
</dbReference>
<evidence type="ECO:0000313" key="7">
    <source>
        <dbReference type="EMBL" id="MDR7346350.1"/>
    </source>
</evidence>
<gene>
    <name evidence="7" type="ORF">J2S62_000607</name>
</gene>
<evidence type="ECO:0000256" key="5">
    <source>
        <dbReference type="ARBA" id="ARBA00041564"/>
    </source>
</evidence>
<evidence type="ECO:0000256" key="2">
    <source>
        <dbReference type="ARBA" id="ARBA00005297"/>
    </source>
</evidence>
<feature type="domain" description="Chorismate-utilising enzyme C-terminal" evidence="6">
    <location>
        <begin position="160"/>
        <end position="413"/>
    </location>
</feature>
<dbReference type="Proteomes" id="UP001183794">
    <property type="component" value="Unassembled WGS sequence"/>
</dbReference>
<evidence type="ECO:0000256" key="1">
    <source>
        <dbReference type="ARBA" id="ARBA00000799"/>
    </source>
</evidence>
<keyword evidence="4 7" id="KW-0413">Isomerase</keyword>
<dbReference type="PANTHER" id="PTHR42839">
    <property type="entry name" value="ISOCHORISMATE SYNTHASE ENTC"/>
    <property type="match status" value="1"/>
</dbReference>
<dbReference type="GO" id="GO:0008909">
    <property type="term" value="F:isochorismate synthase activity"/>
    <property type="evidence" value="ECO:0007669"/>
    <property type="project" value="UniProtKB-EC"/>
</dbReference>
<dbReference type="Pfam" id="PF00425">
    <property type="entry name" value="Chorismate_bind"/>
    <property type="match status" value="1"/>
</dbReference>
<comment type="caution">
    <text evidence="7">The sequence shown here is derived from an EMBL/GenBank/DDBJ whole genome shotgun (WGS) entry which is preliminary data.</text>
</comment>
<dbReference type="NCBIfam" id="TIGR00543">
    <property type="entry name" value="isochor_syn"/>
    <property type="match status" value="1"/>
</dbReference>
<protein>
    <recommendedName>
        <fullName evidence="3">isochorismate synthase</fullName>
        <ecNumber evidence="3">5.4.4.2</ecNumber>
    </recommendedName>
    <alternativeName>
        <fullName evidence="5">Isochorismate mutase</fullName>
    </alternativeName>
</protein>
<dbReference type="SUPFAM" id="SSF56322">
    <property type="entry name" value="ADC synthase"/>
    <property type="match status" value="1"/>
</dbReference>
<name>A0ABU2AYD0_9MICC</name>
<proteinExistence type="inferred from homology"/>
<keyword evidence="8" id="KW-1185">Reference proteome</keyword>
<dbReference type="EC" id="5.4.4.2" evidence="3"/>
<reference evidence="7 8" key="1">
    <citation type="submission" date="2023-07" db="EMBL/GenBank/DDBJ databases">
        <title>Sequencing the genomes of 1000 actinobacteria strains.</title>
        <authorList>
            <person name="Klenk H.-P."/>
        </authorList>
    </citation>
    <scope>NUCLEOTIDE SEQUENCE [LARGE SCALE GENOMIC DNA]</scope>
    <source>
        <strain evidence="7 8">DSM 22966</strain>
    </source>
</reference>
<dbReference type="RefSeq" id="WP_310171252.1">
    <property type="nucleotide sequence ID" value="NZ_BAABHE010000002.1"/>
</dbReference>
<evidence type="ECO:0000256" key="3">
    <source>
        <dbReference type="ARBA" id="ARBA00012824"/>
    </source>
</evidence>
<comment type="similarity">
    <text evidence="2">Belongs to the isochorismate synthase family.</text>
</comment>
<dbReference type="EMBL" id="JAVDYJ010000001">
    <property type="protein sequence ID" value="MDR7346350.1"/>
    <property type="molecule type" value="Genomic_DNA"/>
</dbReference>
<dbReference type="InterPro" id="IPR005801">
    <property type="entry name" value="ADC_synthase"/>
</dbReference>
<organism evidence="7 8">
    <name type="scientific">Enteractinococcus fodinae</name>
    <dbReference type="NCBI Taxonomy" id="684663"/>
    <lineage>
        <taxon>Bacteria</taxon>
        <taxon>Bacillati</taxon>
        <taxon>Actinomycetota</taxon>
        <taxon>Actinomycetes</taxon>
        <taxon>Micrococcales</taxon>
        <taxon>Micrococcaceae</taxon>
    </lineage>
</organism>
<evidence type="ECO:0000313" key="8">
    <source>
        <dbReference type="Proteomes" id="UP001183794"/>
    </source>
</evidence>
<comment type="catalytic activity">
    <reaction evidence="1">
        <text>chorismate = isochorismate</text>
        <dbReference type="Rhea" id="RHEA:18985"/>
        <dbReference type="ChEBI" id="CHEBI:29748"/>
        <dbReference type="ChEBI" id="CHEBI:29780"/>
        <dbReference type="EC" id="5.4.4.2"/>
    </reaction>
</comment>
<evidence type="ECO:0000256" key="4">
    <source>
        <dbReference type="ARBA" id="ARBA00023235"/>
    </source>
</evidence>
<dbReference type="Gene3D" id="3.60.120.10">
    <property type="entry name" value="Anthranilate synthase"/>
    <property type="match status" value="1"/>
</dbReference>
<dbReference type="InterPro" id="IPR015890">
    <property type="entry name" value="Chorismate_C"/>
</dbReference>